<protein>
    <submittedName>
        <fullName evidence="1">Uncharacterized protein</fullName>
    </submittedName>
</protein>
<keyword evidence="2" id="KW-1185">Reference proteome</keyword>
<accession>A0ABW2J4Q4</accession>
<organism evidence="1 2">
    <name type="scientific">Herminiimonas aquatilis</name>
    <dbReference type="NCBI Taxonomy" id="345342"/>
    <lineage>
        <taxon>Bacteria</taxon>
        <taxon>Pseudomonadati</taxon>
        <taxon>Pseudomonadota</taxon>
        <taxon>Betaproteobacteria</taxon>
        <taxon>Burkholderiales</taxon>
        <taxon>Oxalobacteraceae</taxon>
        <taxon>Herminiimonas</taxon>
    </lineage>
</organism>
<gene>
    <name evidence="1" type="ORF">ACFQO0_06505</name>
</gene>
<dbReference type="Proteomes" id="UP001596379">
    <property type="component" value="Unassembled WGS sequence"/>
</dbReference>
<comment type="caution">
    <text evidence="1">The sequence shown here is derived from an EMBL/GenBank/DDBJ whole genome shotgun (WGS) entry which is preliminary data.</text>
</comment>
<name>A0ABW2J4Q4_9BURK</name>
<sequence length="716" mass="78119">MKDGNLSDAIEACAGAVLAPDGIAIVCVENEVQLLANALNNEPGLIQAANRLKKRIALYICSVDAAGELRIKASIRNSEKTDKSLLHSATNRIFDAGLSKLFSAHHVLVTAPSGFAFVKPSGERSTRFLRAEDALTEIENVHFLSFALLRKLKKRDDALKNPIDVICIDTMAIAAVAYALSDLYCTLLNKPRPRVVSFHSHEGLKDFDFPLYGTSLCIISASSSLRLERLWKERSYCHQTETLTLLTFDSATDSKGALFSLKDDRSSTRVNEGLRDIRIAGERFAPEDLKPKKILLKKIAHASKNASLLANHCADRRFLAMQGKNAGSHSKVRPLFIYGDGLVNLPAFSNYLRRIICQKVPASVGAIVHQDDTFSAVVANKCAEILGPFLQSGNPLRVINHSQLDSLSEPLDKDNALLVVAAVVGRGSKLLSISRDLRTLHTGAKTYLIGAQIAESDQQITSLKSNLGYSAEGSVINVETFASVAIGESLSMSYKREHEALSQLPLAEIQNELAIRVEHLLGTTTGIQNNALLPTGASLVDELFLRPDFAYWDSGYEAGVHCTPSVLMTVAAILQQARESKLLGHENRLGTDAFQQVVLDPENFARYNDGVIQGALLRAALPGELDYSSEREASRYMADFMSKVFIQHEQPQGEAALEFALAWYTGVLKLAKEHADEMVANVSQSLIGESAIKSLLRILLRIDMPPQSSSALPAGF</sequence>
<evidence type="ECO:0000313" key="2">
    <source>
        <dbReference type="Proteomes" id="UP001596379"/>
    </source>
</evidence>
<proteinExistence type="predicted"/>
<evidence type="ECO:0000313" key="1">
    <source>
        <dbReference type="EMBL" id="MFC7298082.1"/>
    </source>
</evidence>
<dbReference type="EMBL" id="JBHTCC010000001">
    <property type="protein sequence ID" value="MFC7298082.1"/>
    <property type="molecule type" value="Genomic_DNA"/>
</dbReference>
<dbReference type="RefSeq" id="WP_382233204.1">
    <property type="nucleotide sequence ID" value="NZ_JBHTCC010000001.1"/>
</dbReference>
<reference evidence="2" key="1">
    <citation type="journal article" date="2019" name="Int. J. Syst. Evol. Microbiol.">
        <title>The Global Catalogue of Microorganisms (GCM) 10K type strain sequencing project: providing services to taxonomists for standard genome sequencing and annotation.</title>
        <authorList>
            <consortium name="The Broad Institute Genomics Platform"/>
            <consortium name="The Broad Institute Genome Sequencing Center for Infectious Disease"/>
            <person name="Wu L."/>
            <person name="Ma J."/>
        </authorList>
    </citation>
    <scope>NUCLEOTIDE SEQUENCE [LARGE SCALE GENOMIC DNA]</scope>
    <source>
        <strain evidence="2">CCUG 36956</strain>
    </source>
</reference>